<evidence type="ECO:0000313" key="2">
    <source>
        <dbReference type="Proteomes" id="UP000317036"/>
    </source>
</evidence>
<sequence>MIIQFVQILYGPQERLPVDTAFYEHVLADIEFFGISSQIYSLLKQRGQLDQTPRFFQERLKQNFKAIVFQNMFVKSQLEGILNKLEETGVDAIPLKGVLFAEKYFGHLGARGTSDIDLLIKPQDMERAIACVKSLGFDTEVEFSPDHFHREFIKQFPGGLRPLMVELHWDLLKQKTSDLSIEEFWSQAKPLGAYRHIKEFSEHHNFYMICLHGWRHNLNSLKYVLDILQMIYVLRDELEYSALFRDAAAHKTLRRMKWTLATVYKCVPQLNGIKKLPLTSDRLWWSYNAIRELKYNKINQYLNIIYSQFLIFDSITHGIQAVRSELLPAKR</sequence>
<dbReference type="EMBL" id="VNJI01000054">
    <property type="protein sequence ID" value="TVY05622.1"/>
    <property type="molecule type" value="Genomic_DNA"/>
</dbReference>
<keyword evidence="2" id="KW-1185">Reference proteome</keyword>
<dbReference type="Proteomes" id="UP000317036">
    <property type="component" value="Unassembled WGS sequence"/>
</dbReference>
<proteinExistence type="predicted"/>
<protein>
    <submittedName>
        <fullName evidence="1">Nucleotidyltransferase family protein</fullName>
    </submittedName>
</protein>
<gene>
    <name evidence="1" type="ORF">FPZ49_29030</name>
</gene>
<comment type="caution">
    <text evidence="1">The sequence shown here is derived from an EMBL/GenBank/DDBJ whole genome shotgun (WGS) entry which is preliminary data.</text>
</comment>
<dbReference type="AlphaFoldDB" id="A0A559K0D6"/>
<reference evidence="1 2" key="1">
    <citation type="submission" date="2019-07" db="EMBL/GenBank/DDBJ databases">
        <authorList>
            <person name="Kim J."/>
        </authorList>
    </citation>
    <scope>NUCLEOTIDE SEQUENCE [LARGE SCALE GENOMIC DNA]</scope>
    <source>
        <strain evidence="1 2">JC52</strain>
    </source>
</reference>
<keyword evidence="1" id="KW-0808">Transferase</keyword>
<evidence type="ECO:0000313" key="1">
    <source>
        <dbReference type="EMBL" id="TVY05622.1"/>
    </source>
</evidence>
<dbReference type="GO" id="GO:0016740">
    <property type="term" value="F:transferase activity"/>
    <property type="evidence" value="ECO:0007669"/>
    <property type="project" value="UniProtKB-KW"/>
</dbReference>
<name>A0A559K0D6_9BACL</name>
<dbReference type="OrthoDB" id="2659434at2"/>
<accession>A0A559K0D6</accession>
<dbReference type="InterPro" id="IPR039498">
    <property type="entry name" value="NTP_transf_5"/>
</dbReference>
<organism evidence="1 2">
    <name type="scientific">Paenibacillus cremeus</name>
    <dbReference type="NCBI Taxonomy" id="2163881"/>
    <lineage>
        <taxon>Bacteria</taxon>
        <taxon>Bacillati</taxon>
        <taxon>Bacillota</taxon>
        <taxon>Bacilli</taxon>
        <taxon>Bacillales</taxon>
        <taxon>Paenibacillaceae</taxon>
        <taxon>Paenibacillus</taxon>
    </lineage>
</organism>
<dbReference type="Pfam" id="PF14907">
    <property type="entry name" value="NTP_transf_5"/>
    <property type="match status" value="1"/>
</dbReference>
<dbReference type="RefSeq" id="WP_144853790.1">
    <property type="nucleotide sequence ID" value="NZ_VNJI01000054.1"/>
</dbReference>